<proteinExistence type="predicted"/>
<dbReference type="Proteomes" id="UP000319353">
    <property type="component" value="Unassembled WGS sequence"/>
</dbReference>
<reference evidence="2 3" key="1">
    <citation type="journal article" date="2019" name="Nat. Microbiol.">
        <title>Mediterranean grassland soil C-N compound turnover is dependent on rainfall and depth, and is mediated by genomically divergent microorganisms.</title>
        <authorList>
            <person name="Diamond S."/>
            <person name="Andeer P.F."/>
            <person name="Li Z."/>
            <person name="Crits-Christoph A."/>
            <person name="Burstein D."/>
            <person name="Anantharaman K."/>
            <person name="Lane K.R."/>
            <person name="Thomas B.C."/>
            <person name="Pan C."/>
            <person name="Northen T.R."/>
            <person name="Banfield J.F."/>
        </authorList>
    </citation>
    <scope>NUCLEOTIDE SEQUENCE [LARGE SCALE GENOMIC DNA]</scope>
    <source>
        <strain evidence="2">NP_4</strain>
    </source>
</reference>
<sequence>MSLLGELMRSLVPRALVLTGLLSAGLLVACQGAAGPSFGGAPVSQVEVMPASETVTVGQTIQLVATPKDSAGHPLSGRLVTWATGNSGVVAVNGTGLVTGVAAGSATITATSEGKDGSSAITVAAPPAGAVLLFQENFEDNAFASRGWYDNTRMTITDSVHIAGSTHALEVHFPVGATTPASGGAARHLFLPTPSLYISYWVKYGVNWVGSGKPYHPHEFLVLSDLDGDWDGPANNWLTLYLEHNYQNGGIPRMALQDNKAINTSFGTPPINLIGITENRSTCGCNGVMESNVVTSCFSSAPWYNSKEITAAQVWFQPVPGPGYKGNWNHVEAYYQLNSIIGAIGQPDGVLQYWLNGTLVIDRHDILYRTGARPSINFHQFLIAPYIGDGSPVDQYMWVDNLTVATGRP</sequence>
<dbReference type="EMBL" id="VBAL01000071">
    <property type="protein sequence ID" value="TMJ02799.1"/>
    <property type="molecule type" value="Genomic_DNA"/>
</dbReference>
<organism evidence="2 3">
    <name type="scientific">Candidatus Segetimicrobium genomatis</name>
    <dbReference type="NCBI Taxonomy" id="2569760"/>
    <lineage>
        <taxon>Bacteria</taxon>
        <taxon>Bacillati</taxon>
        <taxon>Candidatus Sysuimicrobiota</taxon>
        <taxon>Candidatus Sysuimicrobiia</taxon>
        <taxon>Candidatus Sysuimicrobiales</taxon>
        <taxon>Candidatus Segetimicrobiaceae</taxon>
        <taxon>Candidatus Segetimicrobium</taxon>
    </lineage>
</organism>
<feature type="domain" description="BIG2" evidence="1">
    <location>
        <begin position="42"/>
        <end position="122"/>
    </location>
</feature>
<dbReference type="InterPro" id="IPR003343">
    <property type="entry name" value="Big_2"/>
</dbReference>
<accession>A0A537L474</accession>
<comment type="caution">
    <text evidence="2">The sequence shown here is derived from an EMBL/GenBank/DDBJ whole genome shotgun (WGS) entry which is preliminary data.</text>
</comment>
<dbReference type="Gene3D" id="2.60.40.1080">
    <property type="match status" value="1"/>
</dbReference>
<dbReference type="Gene3D" id="2.60.120.200">
    <property type="match status" value="1"/>
</dbReference>
<dbReference type="AlphaFoldDB" id="A0A537L474"/>
<evidence type="ECO:0000313" key="3">
    <source>
        <dbReference type="Proteomes" id="UP000319353"/>
    </source>
</evidence>
<dbReference type="SUPFAM" id="SSF49373">
    <property type="entry name" value="Invasin/intimin cell-adhesion fragments"/>
    <property type="match status" value="1"/>
</dbReference>
<gene>
    <name evidence="2" type="ORF">E6H01_06250</name>
</gene>
<evidence type="ECO:0000259" key="1">
    <source>
        <dbReference type="SMART" id="SM00635"/>
    </source>
</evidence>
<evidence type="ECO:0000313" key="2">
    <source>
        <dbReference type="EMBL" id="TMJ02799.1"/>
    </source>
</evidence>
<dbReference type="Pfam" id="PF02368">
    <property type="entry name" value="Big_2"/>
    <property type="match status" value="1"/>
</dbReference>
<name>A0A537L474_9BACT</name>
<dbReference type="InterPro" id="IPR008964">
    <property type="entry name" value="Invasin/intimin_cell_adhesion"/>
</dbReference>
<protein>
    <submittedName>
        <fullName evidence="2">Ig-like domain-containing protein</fullName>
    </submittedName>
</protein>
<dbReference type="SMART" id="SM00635">
    <property type="entry name" value="BID_2"/>
    <property type="match status" value="1"/>
</dbReference>